<dbReference type="PROSITE" id="PS50110">
    <property type="entry name" value="RESPONSE_REGULATORY"/>
    <property type="match status" value="2"/>
</dbReference>
<feature type="transmembrane region" description="Helical" evidence="6">
    <location>
        <begin position="186"/>
        <end position="206"/>
    </location>
</feature>
<evidence type="ECO:0000256" key="6">
    <source>
        <dbReference type="SAM" id="Phobius"/>
    </source>
</evidence>
<keyword evidence="3 5" id="KW-0597">Phosphoprotein</keyword>
<dbReference type="InterPro" id="IPR004358">
    <property type="entry name" value="Sig_transdc_His_kin-like_C"/>
</dbReference>
<evidence type="ECO:0000313" key="9">
    <source>
        <dbReference type="EMBL" id="MFC3325921.1"/>
    </source>
</evidence>
<proteinExistence type="predicted"/>
<evidence type="ECO:0000256" key="1">
    <source>
        <dbReference type="ARBA" id="ARBA00000085"/>
    </source>
</evidence>
<dbReference type="Pfam" id="PF02518">
    <property type="entry name" value="HATPase_c"/>
    <property type="match status" value="1"/>
</dbReference>
<dbReference type="PRINTS" id="PR00344">
    <property type="entry name" value="BCTRLSENSOR"/>
</dbReference>
<evidence type="ECO:0000256" key="5">
    <source>
        <dbReference type="PROSITE-ProRule" id="PRU00169"/>
    </source>
</evidence>
<evidence type="ECO:0000313" key="10">
    <source>
        <dbReference type="Proteomes" id="UP001595648"/>
    </source>
</evidence>
<dbReference type="SMART" id="SM00388">
    <property type="entry name" value="HisKA"/>
    <property type="match status" value="1"/>
</dbReference>
<dbReference type="PANTHER" id="PTHR45339:SF1">
    <property type="entry name" value="HYBRID SIGNAL TRANSDUCTION HISTIDINE KINASE J"/>
    <property type="match status" value="1"/>
</dbReference>
<dbReference type="PROSITE" id="PS50109">
    <property type="entry name" value="HIS_KIN"/>
    <property type="match status" value="1"/>
</dbReference>
<evidence type="ECO:0000259" key="7">
    <source>
        <dbReference type="PROSITE" id="PS50109"/>
    </source>
</evidence>
<feature type="transmembrane region" description="Helical" evidence="6">
    <location>
        <begin position="12"/>
        <end position="33"/>
    </location>
</feature>
<feature type="domain" description="Histidine kinase" evidence="7">
    <location>
        <begin position="240"/>
        <end position="460"/>
    </location>
</feature>
<comment type="catalytic activity">
    <reaction evidence="1">
        <text>ATP + protein L-histidine = ADP + protein N-phospho-L-histidine.</text>
        <dbReference type="EC" id="2.7.13.3"/>
    </reaction>
</comment>
<dbReference type="SMART" id="SM00448">
    <property type="entry name" value="REC"/>
    <property type="match status" value="2"/>
</dbReference>
<dbReference type="InterPro" id="IPR003594">
    <property type="entry name" value="HATPase_dom"/>
</dbReference>
<dbReference type="EMBL" id="JBHRVD010000001">
    <property type="protein sequence ID" value="MFC3325921.1"/>
    <property type="molecule type" value="Genomic_DNA"/>
</dbReference>
<dbReference type="Pfam" id="PF00072">
    <property type="entry name" value="Response_reg"/>
    <property type="match status" value="2"/>
</dbReference>
<dbReference type="SUPFAM" id="SSF52172">
    <property type="entry name" value="CheY-like"/>
    <property type="match status" value="2"/>
</dbReference>
<evidence type="ECO:0000256" key="2">
    <source>
        <dbReference type="ARBA" id="ARBA00012438"/>
    </source>
</evidence>
<dbReference type="InterPro" id="IPR036890">
    <property type="entry name" value="HATPase_C_sf"/>
</dbReference>
<name>A0ABV7MVA7_9HYPH</name>
<dbReference type="InterPro" id="IPR011006">
    <property type="entry name" value="CheY-like_superfamily"/>
</dbReference>
<evidence type="ECO:0000256" key="4">
    <source>
        <dbReference type="ARBA" id="ARBA00023012"/>
    </source>
</evidence>
<evidence type="ECO:0000256" key="3">
    <source>
        <dbReference type="ARBA" id="ARBA00022553"/>
    </source>
</evidence>
<keyword evidence="6" id="KW-0472">Membrane</keyword>
<dbReference type="CDD" id="cd00082">
    <property type="entry name" value="HisKA"/>
    <property type="match status" value="1"/>
</dbReference>
<dbReference type="EC" id="2.7.13.3" evidence="2"/>
<dbReference type="Proteomes" id="UP001595648">
    <property type="component" value="Unassembled WGS sequence"/>
</dbReference>
<feature type="domain" description="Response regulatory" evidence="8">
    <location>
        <begin position="478"/>
        <end position="599"/>
    </location>
</feature>
<dbReference type="PANTHER" id="PTHR45339">
    <property type="entry name" value="HYBRID SIGNAL TRANSDUCTION HISTIDINE KINASE J"/>
    <property type="match status" value="1"/>
</dbReference>
<dbReference type="Pfam" id="PF00512">
    <property type="entry name" value="HisKA"/>
    <property type="match status" value="1"/>
</dbReference>
<dbReference type="SUPFAM" id="SSF47384">
    <property type="entry name" value="Homodimeric domain of signal transducing histidine kinase"/>
    <property type="match status" value="1"/>
</dbReference>
<gene>
    <name evidence="9" type="ORF">ACFOJ9_29785</name>
</gene>
<dbReference type="CDD" id="cd16922">
    <property type="entry name" value="HATPase_EvgS-ArcB-TorS-like"/>
    <property type="match status" value="1"/>
</dbReference>
<keyword evidence="6" id="KW-1133">Transmembrane helix</keyword>
<feature type="domain" description="Response regulatory" evidence="8">
    <location>
        <begin position="652"/>
        <end position="770"/>
    </location>
</feature>
<dbReference type="CDD" id="cd00156">
    <property type="entry name" value="REC"/>
    <property type="match status" value="1"/>
</dbReference>
<dbReference type="RefSeq" id="WP_378984292.1">
    <property type="nucleotide sequence ID" value="NZ_JBHRVD010000001.1"/>
</dbReference>
<comment type="caution">
    <text evidence="9">The sequence shown here is derived from an EMBL/GenBank/DDBJ whole genome shotgun (WGS) entry which is preliminary data.</text>
</comment>
<dbReference type="SUPFAM" id="SSF55874">
    <property type="entry name" value="ATPase domain of HSP90 chaperone/DNA topoisomerase II/histidine kinase"/>
    <property type="match status" value="1"/>
</dbReference>
<dbReference type="InterPro" id="IPR036097">
    <property type="entry name" value="HisK_dim/P_sf"/>
</dbReference>
<reference evidence="10" key="1">
    <citation type="journal article" date="2019" name="Int. J. Syst. Evol. Microbiol.">
        <title>The Global Catalogue of Microorganisms (GCM) 10K type strain sequencing project: providing services to taxonomists for standard genome sequencing and annotation.</title>
        <authorList>
            <consortium name="The Broad Institute Genomics Platform"/>
            <consortium name="The Broad Institute Genome Sequencing Center for Infectious Disease"/>
            <person name="Wu L."/>
            <person name="Ma J."/>
        </authorList>
    </citation>
    <scope>NUCLEOTIDE SEQUENCE [LARGE SCALE GENOMIC DNA]</scope>
    <source>
        <strain evidence="10">ICMP 19515</strain>
    </source>
</reference>
<dbReference type="Gene3D" id="3.40.50.2300">
    <property type="match status" value="2"/>
</dbReference>
<dbReference type="SMART" id="SM00387">
    <property type="entry name" value="HATPase_c"/>
    <property type="match status" value="1"/>
</dbReference>
<protein>
    <recommendedName>
        <fullName evidence="2">histidine kinase</fullName>
        <ecNumber evidence="2">2.7.13.3</ecNumber>
    </recommendedName>
</protein>
<sequence length="779" mass="84495">MPEYSSFIRSVRIRYISGLLIFALASAAIVIALDRVNSFRRDIDALSSNLVVFTRDLRNATSFAETTGTAWRVETRDALTTSARGHSERLTGEIETLTAQLAAIKPRLSAKTVNELQSASVNGDLFWSPRDMVRNFNLMSVAQKVDEWSYREIRNQNDLFAQPMLVRVRTAMDDERHLADASSDRLLLWASGILFAALAIVAFWIFRPMEVAIRRAFAESAESLFKAEAADRAKSEFLANMSHEIRTPMNGVLGMAELLAKTDLTARQKTFTDVIVKSGNALLTIINDILDFSKINAGQLTLDPAPFRLSEAVEDVATLVSARVAEKNLELIVRVDPRLPTHVVGDAGRFRQIITNLLGNAVKFTEKGHVLIDVGGEIVNDVVQLKVRVEDTGIGIPAEKLQNVFEKFAQVDGSSTRRHEGTGLGLAIAARLVDLMAGKIGVESEIGRGSVFWFAVPLPAHQAAARDEIVPVDVTGARVLVIDDNPVNREILLEQLRSWSFDCAAAESGAVGLAFLDRAFQLGAAVDCIILDYQMPGMNGADVARAIASDSRLSSIPVVLLTSVDQVDFGKMIIDFGIAAHLTKPARSAVLLGTVISVVQKARSQVGKAQFVREPIVQAPPAAPPAFTVIRGPAMPAAAAPESTTTPNGPIDILIAEDNDVNQLVFGQILNGLGLSYRIAGNGRTAVEMYRALRPKLILMDVSMPEMNGYEATRAIRAMETSTGTHIPIIGVTAHALKGDRDKCIESGMDDYLPKPVSPDRLGTKIGTWLSETVVAKTA</sequence>
<feature type="modified residue" description="4-aspartylphosphate" evidence="5">
    <location>
        <position position="701"/>
    </location>
</feature>
<dbReference type="Gene3D" id="1.10.287.130">
    <property type="match status" value="1"/>
</dbReference>
<keyword evidence="10" id="KW-1185">Reference proteome</keyword>
<organism evidence="9 10">
    <name type="scientific">Mesorhizobium cantuariense</name>
    <dbReference type="NCBI Taxonomy" id="1300275"/>
    <lineage>
        <taxon>Bacteria</taxon>
        <taxon>Pseudomonadati</taxon>
        <taxon>Pseudomonadota</taxon>
        <taxon>Alphaproteobacteria</taxon>
        <taxon>Hyphomicrobiales</taxon>
        <taxon>Phyllobacteriaceae</taxon>
        <taxon>Mesorhizobium</taxon>
    </lineage>
</organism>
<accession>A0ABV7MVA7</accession>
<dbReference type="InterPro" id="IPR003661">
    <property type="entry name" value="HisK_dim/P_dom"/>
</dbReference>
<dbReference type="InterPro" id="IPR001789">
    <property type="entry name" value="Sig_transdc_resp-reg_receiver"/>
</dbReference>
<evidence type="ECO:0000259" key="8">
    <source>
        <dbReference type="PROSITE" id="PS50110"/>
    </source>
</evidence>
<keyword evidence="6" id="KW-0812">Transmembrane</keyword>
<dbReference type="Gene3D" id="3.30.565.10">
    <property type="entry name" value="Histidine kinase-like ATPase, C-terminal domain"/>
    <property type="match status" value="1"/>
</dbReference>
<feature type="modified residue" description="4-aspartylphosphate" evidence="5">
    <location>
        <position position="532"/>
    </location>
</feature>
<dbReference type="InterPro" id="IPR005467">
    <property type="entry name" value="His_kinase_dom"/>
</dbReference>
<keyword evidence="4" id="KW-0902">Two-component regulatory system</keyword>
<dbReference type="CDD" id="cd17546">
    <property type="entry name" value="REC_hyHK_CKI1_RcsC-like"/>
    <property type="match status" value="1"/>
</dbReference>